<dbReference type="Pfam" id="PF00782">
    <property type="entry name" value="DSPc"/>
    <property type="match status" value="1"/>
</dbReference>
<dbReference type="Gene3D" id="3.90.190.10">
    <property type="entry name" value="Protein tyrosine phosphatase superfamily"/>
    <property type="match status" value="1"/>
</dbReference>
<feature type="non-terminal residue" evidence="7">
    <location>
        <position position="129"/>
    </location>
</feature>
<dbReference type="PROSITE" id="PS50056">
    <property type="entry name" value="TYR_PHOSPHATASE_2"/>
    <property type="match status" value="1"/>
</dbReference>
<dbReference type="KEGG" id="tps:THAPSDRAFT_260939"/>
<dbReference type="RefSeq" id="XP_002286210.1">
    <property type="nucleotide sequence ID" value="XM_002286174.1"/>
</dbReference>
<feature type="non-terminal residue" evidence="7">
    <location>
        <position position="1"/>
    </location>
</feature>
<dbReference type="EMBL" id="CM000638">
    <property type="protein sequence ID" value="EED95851.1"/>
    <property type="molecule type" value="Genomic_DNA"/>
</dbReference>
<reference evidence="7 8" key="1">
    <citation type="journal article" date="2004" name="Science">
        <title>The genome of the diatom Thalassiosira pseudonana: ecology, evolution, and metabolism.</title>
        <authorList>
            <person name="Armbrust E.V."/>
            <person name="Berges J.A."/>
            <person name="Bowler C."/>
            <person name="Green B.R."/>
            <person name="Martinez D."/>
            <person name="Putnam N.H."/>
            <person name="Zhou S."/>
            <person name="Allen A.E."/>
            <person name="Apt K.E."/>
            <person name="Bechner M."/>
            <person name="Brzezinski M.A."/>
            <person name="Chaal B.K."/>
            <person name="Chiovitti A."/>
            <person name="Davis A.K."/>
            <person name="Demarest M.S."/>
            <person name="Detter J.C."/>
            <person name="Glavina T."/>
            <person name="Goodstein D."/>
            <person name="Hadi M.Z."/>
            <person name="Hellsten U."/>
            <person name="Hildebrand M."/>
            <person name="Jenkins B.D."/>
            <person name="Jurka J."/>
            <person name="Kapitonov V.V."/>
            <person name="Kroger N."/>
            <person name="Lau W.W."/>
            <person name="Lane T.W."/>
            <person name="Larimer F.W."/>
            <person name="Lippmeier J.C."/>
            <person name="Lucas S."/>
            <person name="Medina M."/>
            <person name="Montsant A."/>
            <person name="Obornik M."/>
            <person name="Parker M.S."/>
            <person name="Palenik B."/>
            <person name="Pazour G.J."/>
            <person name="Richardson P.M."/>
            <person name="Rynearson T.A."/>
            <person name="Saito M.A."/>
            <person name="Schwartz D.C."/>
            <person name="Thamatrakoln K."/>
            <person name="Valentin K."/>
            <person name="Vardi A."/>
            <person name="Wilkerson F.P."/>
            <person name="Rokhsar D.S."/>
        </authorList>
    </citation>
    <scope>NUCLEOTIDE SEQUENCE [LARGE SCALE GENOMIC DNA]</scope>
    <source>
        <strain evidence="7 8">CCMP1335</strain>
    </source>
</reference>
<dbReference type="FunCoup" id="B8BQV2">
    <property type="interactions" value="7"/>
</dbReference>
<gene>
    <name evidence="7" type="ORF">THAPSDRAFT_260939</name>
</gene>
<dbReference type="InterPro" id="IPR000340">
    <property type="entry name" value="Dual-sp_phosphatase_cat-dom"/>
</dbReference>
<evidence type="ECO:0000256" key="2">
    <source>
        <dbReference type="ARBA" id="ARBA00013064"/>
    </source>
</evidence>
<keyword evidence="4" id="KW-0904">Protein phosphatase</keyword>
<evidence type="ECO:0000256" key="1">
    <source>
        <dbReference type="ARBA" id="ARBA00008601"/>
    </source>
</evidence>
<dbReference type="PANTHER" id="PTHR10159:SF521">
    <property type="entry name" value="LEUCINE RICH REPEAT AND PHOSPHATASE DOMAIN CONTAINING PROTEIN"/>
    <property type="match status" value="1"/>
</dbReference>
<sequence>NLYLGGKIDARSLSTLQQRNVRRILNVTPSKEAGITAGIQYKRIPVYDASTSDLRAYAEEIVSFISNGLHHGSVLVHCQRGVSRSASAVMMFLIRKTNMTLQQSLQLCQRRREMVDPIPAFIDQLKEYE</sequence>
<dbReference type="GO" id="GO:0005737">
    <property type="term" value="C:cytoplasm"/>
    <property type="evidence" value="ECO:0000318"/>
    <property type="project" value="GO_Central"/>
</dbReference>
<evidence type="ECO:0000313" key="7">
    <source>
        <dbReference type="EMBL" id="EED95851.1"/>
    </source>
</evidence>
<dbReference type="CDD" id="cd14498">
    <property type="entry name" value="DSP"/>
    <property type="match status" value="1"/>
</dbReference>
<evidence type="ECO:0000256" key="3">
    <source>
        <dbReference type="ARBA" id="ARBA00022801"/>
    </source>
</evidence>
<dbReference type="GeneID" id="7446788"/>
<dbReference type="GO" id="GO:0007165">
    <property type="term" value="P:signal transduction"/>
    <property type="evidence" value="ECO:0000318"/>
    <property type="project" value="GO_Central"/>
</dbReference>
<evidence type="ECO:0000259" key="5">
    <source>
        <dbReference type="PROSITE" id="PS50054"/>
    </source>
</evidence>
<dbReference type="GO" id="GO:0004721">
    <property type="term" value="F:phosphoprotein phosphatase activity"/>
    <property type="evidence" value="ECO:0000318"/>
    <property type="project" value="GO_Central"/>
</dbReference>
<dbReference type="PROSITE" id="PS50054">
    <property type="entry name" value="TYR_PHOSPHATASE_DUAL"/>
    <property type="match status" value="1"/>
</dbReference>
<accession>B8BQV2</accession>
<name>B8BQV2_THAPS</name>
<protein>
    <recommendedName>
        <fullName evidence="2">protein-tyrosine-phosphatase</fullName>
        <ecNumber evidence="2">3.1.3.48</ecNumber>
    </recommendedName>
</protein>
<evidence type="ECO:0000256" key="4">
    <source>
        <dbReference type="ARBA" id="ARBA00022912"/>
    </source>
</evidence>
<feature type="domain" description="Tyrosine-protein phosphatase" evidence="5">
    <location>
        <begin position="1"/>
        <end position="129"/>
    </location>
</feature>
<dbReference type="PANTHER" id="PTHR10159">
    <property type="entry name" value="DUAL SPECIFICITY PROTEIN PHOSPHATASE"/>
    <property type="match status" value="1"/>
</dbReference>
<dbReference type="HOGENOM" id="CLU_027074_11_9_1"/>
<dbReference type="Proteomes" id="UP000001449">
    <property type="component" value="Chromosome 1"/>
</dbReference>
<reference evidence="7 8" key="2">
    <citation type="journal article" date="2008" name="Nature">
        <title>The Phaeodactylum genome reveals the evolutionary history of diatom genomes.</title>
        <authorList>
            <person name="Bowler C."/>
            <person name="Allen A.E."/>
            <person name="Badger J.H."/>
            <person name="Grimwood J."/>
            <person name="Jabbari K."/>
            <person name="Kuo A."/>
            <person name="Maheswari U."/>
            <person name="Martens C."/>
            <person name="Maumus F."/>
            <person name="Otillar R.P."/>
            <person name="Rayko E."/>
            <person name="Salamov A."/>
            <person name="Vandepoele K."/>
            <person name="Beszteri B."/>
            <person name="Gruber A."/>
            <person name="Heijde M."/>
            <person name="Katinka M."/>
            <person name="Mock T."/>
            <person name="Valentin K."/>
            <person name="Verret F."/>
            <person name="Berges J.A."/>
            <person name="Brownlee C."/>
            <person name="Cadoret J.P."/>
            <person name="Chiovitti A."/>
            <person name="Choi C.J."/>
            <person name="Coesel S."/>
            <person name="De Martino A."/>
            <person name="Detter J.C."/>
            <person name="Durkin C."/>
            <person name="Falciatore A."/>
            <person name="Fournet J."/>
            <person name="Haruta M."/>
            <person name="Huysman M.J."/>
            <person name="Jenkins B.D."/>
            <person name="Jiroutova K."/>
            <person name="Jorgensen R.E."/>
            <person name="Joubert Y."/>
            <person name="Kaplan A."/>
            <person name="Kroger N."/>
            <person name="Kroth P.G."/>
            <person name="La Roche J."/>
            <person name="Lindquist E."/>
            <person name="Lommer M."/>
            <person name="Martin-Jezequel V."/>
            <person name="Lopez P.J."/>
            <person name="Lucas S."/>
            <person name="Mangogna M."/>
            <person name="McGinnis K."/>
            <person name="Medlin L.K."/>
            <person name="Montsant A."/>
            <person name="Oudot-Le Secq M.P."/>
            <person name="Napoli C."/>
            <person name="Obornik M."/>
            <person name="Parker M.S."/>
            <person name="Petit J.L."/>
            <person name="Porcel B.M."/>
            <person name="Poulsen N."/>
            <person name="Robison M."/>
            <person name="Rychlewski L."/>
            <person name="Rynearson T.A."/>
            <person name="Schmutz J."/>
            <person name="Shapiro H."/>
            <person name="Siaut M."/>
            <person name="Stanley M."/>
            <person name="Sussman M.R."/>
            <person name="Taylor A.R."/>
            <person name="Vardi A."/>
            <person name="von Dassow P."/>
            <person name="Vyverman W."/>
            <person name="Willis A."/>
            <person name="Wyrwicz L.S."/>
            <person name="Rokhsar D.S."/>
            <person name="Weissenbach J."/>
            <person name="Armbrust E.V."/>
            <person name="Green B.R."/>
            <person name="Van de Peer Y."/>
            <person name="Grigoriev I.V."/>
        </authorList>
    </citation>
    <scope>NUCLEOTIDE SEQUENCE [LARGE SCALE GENOMIC DNA]</scope>
    <source>
        <strain evidence="7 8">CCMP1335</strain>
    </source>
</reference>
<dbReference type="InterPro" id="IPR020422">
    <property type="entry name" value="TYR_PHOSPHATASE_DUAL_dom"/>
</dbReference>
<proteinExistence type="inferred from homology"/>
<dbReference type="EC" id="3.1.3.48" evidence="2"/>
<keyword evidence="8" id="KW-1185">Reference proteome</keyword>
<dbReference type="PaxDb" id="35128-Thaps260939"/>
<dbReference type="InterPro" id="IPR016130">
    <property type="entry name" value="Tyr_Pase_AS"/>
</dbReference>
<dbReference type="PROSITE" id="PS00383">
    <property type="entry name" value="TYR_PHOSPHATASE_1"/>
    <property type="match status" value="1"/>
</dbReference>
<dbReference type="GO" id="GO:0004725">
    <property type="term" value="F:protein tyrosine phosphatase activity"/>
    <property type="evidence" value="ECO:0007669"/>
    <property type="project" value="UniProtKB-EC"/>
</dbReference>
<dbReference type="AlphaFoldDB" id="B8BQV2"/>
<dbReference type="eggNOG" id="KOG1716">
    <property type="taxonomic scope" value="Eukaryota"/>
</dbReference>
<comment type="similarity">
    <text evidence="1">Belongs to the protein-tyrosine phosphatase family. Non-receptor class dual specificity subfamily.</text>
</comment>
<dbReference type="STRING" id="35128.B8BQV2"/>
<dbReference type="OMA" id="TVRWIDD"/>
<evidence type="ECO:0000259" key="6">
    <source>
        <dbReference type="PROSITE" id="PS50056"/>
    </source>
</evidence>
<organism evidence="7 8">
    <name type="scientific">Thalassiosira pseudonana</name>
    <name type="common">Marine diatom</name>
    <name type="synonym">Cyclotella nana</name>
    <dbReference type="NCBI Taxonomy" id="35128"/>
    <lineage>
        <taxon>Eukaryota</taxon>
        <taxon>Sar</taxon>
        <taxon>Stramenopiles</taxon>
        <taxon>Ochrophyta</taxon>
        <taxon>Bacillariophyta</taxon>
        <taxon>Coscinodiscophyceae</taxon>
        <taxon>Thalassiosirophycidae</taxon>
        <taxon>Thalassiosirales</taxon>
        <taxon>Thalassiosiraceae</taxon>
        <taxon>Thalassiosira</taxon>
    </lineage>
</organism>
<dbReference type="InterPro" id="IPR000387">
    <property type="entry name" value="Tyr_Pase_dom"/>
</dbReference>
<dbReference type="SMART" id="SM00195">
    <property type="entry name" value="DSPc"/>
    <property type="match status" value="1"/>
</dbReference>
<keyword evidence="3 7" id="KW-0378">Hydrolase</keyword>
<dbReference type="InterPro" id="IPR029021">
    <property type="entry name" value="Prot-tyrosine_phosphatase-like"/>
</dbReference>
<evidence type="ECO:0000313" key="8">
    <source>
        <dbReference type="Proteomes" id="UP000001449"/>
    </source>
</evidence>
<dbReference type="InParanoid" id="B8BQV2"/>
<dbReference type="GO" id="GO:0043409">
    <property type="term" value="P:negative regulation of MAPK cascade"/>
    <property type="evidence" value="ECO:0000318"/>
    <property type="project" value="GO_Central"/>
</dbReference>
<feature type="domain" description="Tyrosine specific protein phosphatases" evidence="6">
    <location>
        <begin position="55"/>
        <end position="112"/>
    </location>
</feature>
<dbReference type="SUPFAM" id="SSF52799">
    <property type="entry name" value="(Phosphotyrosine protein) phosphatases II"/>
    <property type="match status" value="1"/>
</dbReference>